<dbReference type="EC" id="2.7.13.3" evidence="3"/>
<dbReference type="InterPro" id="IPR004358">
    <property type="entry name" value="Sig_transdc_His_kin-like_C"/>
</dbReference>
<proteinExistence type="predicted"/>
<dbReference type="PRINTS" id="PR00344">
    <property type="entry name" value="BCTRLSENSOR"/>
</dbReference>
<evidence type="ECO:0000256" key="2">
    <source>
        <dbReference type="ARBA" id="ARBA00004370"/>
    </source>
</evidence>
<dbReference type="InterPro" id="IPR036890">
    <property type="entry name" value="HATPase_C_sf"/>
</dbReference>
<feature type="transmembrane region" description="Helical" evidence="7">
    <location>
        <begin position="58"/>
        <end position="79"/>
    </location>
</feature>
<dbReference type="InterPro" id="IPR003594">
    <property type="entry name" value="HATPase_dom"/>
</dbReference>
<dbReference type="EMBL" id="CP060394">
    <property type="protein sequence ID" value="QNI34621.1"/>
    <property type="molecule type" value="Genomic_DNA"/>
</dbReference>
<dbReference type="PROSITE" id="PS50109">
    <property type="entry name" value="HIS_KIN"/>
    <property type="match status" value="1"/>
</dbReference>
<dbReference type="InterPro" id="IPR003660">
    <property type="entry name" value="HAMP_dom"/>
</dbReference>
<dbReference type="Gene3D" id="6.10.340.10">
    <property type="match status" value="1"/>
</dbReference>
<keyword evidence="10" id="KW-0067">ATP-binding</keyword>
<evidence type="ECO:0000256" key="3">
    <source>
        <dbReference type="ARBA" id="ARBA00012438"/>
    </source>
</evidence>
<protein>
    <recommendedName>
        <fullName evidence="3">histidine kinase</fullName>
        <ecNumber evidence="3">2.7.13.3</ecNumber>
    </recommendedName>
</protein>
<dbReference type="Pfam" id="PF02518">
    <property type="entry name" value="HATPase_c"/>
    <property type="match status" value="1"/>
</dbReference>
<evidence type="ECO:0000256" key="6">
    <source>
        <dbReference type="ARBA" id="ARBA00022777"/>
    </source>
</evidence>
<feature type="transmembrane region" description="Helical" evidence="7">
    <location>
        <begin position="31"/>
        <end position="52"/>
    </location>
</feature>
<dbReference type="KEGG" id="adin:H7849_12405"/>
<keyword evidence="4" id="KW-0597">Phosphoprotein</keyword>
<dbReference type="SUPFAM" id="SSF158472">
    <property type="entry name" value="HAMP domain-like"/>
    <property type="match status" value="1"/>
</dbReference>
<evidence type="ECO:0000259" key="8">
    <source>
        <dbReference type="PROSITE" id="PS50109"/>
    </source>
</evidence>
<dbReference type="GO" id="GO:0005524">
    <property type="term" value="F:ATP binding"/>
    <property type="evidence" value="ECO:0007669"/>
    <property type="project" value="UniProtKB-KW"/>
</dbReference>
<keyword evidence="10" id="KW-0547">Nucleotide-binding</keyword>
<gene>
    <name evidence="10" type="ORF">H7849_12405</name>
</gene>
<feature type="domain" description="Histidine kinase" evidence="8">
    <location>
        <begin position="253"/>
        <end position="466"/>
    </location>
</feature>
<evidence type="ECO:0000256" key="7">
    <source>
        <dbReference type="SAM" id="Phobius"/>
    </source>
</evidence>
<dbReference type="SMART" id="SM00387">
    <property type="entry name" value="HATPase_c"/>
    <property type="match status" value="1"/>
</dbReference>
<dbReference type="SUPFAM" id="SSF55874">
    <property type="entry name" value="ATPase domain of HSP90 chaperone/DNA topoisomerase II/histidine kinase"/>
    <property type="match status" value="1"/>
</dbReference>
<dbReference type="GO" id="GO:0007165">
    <property type="term" value="P:signal transduction"/>
    <property type="evidence" value="ECO:0007669"/>
    <property type="project" value="InterPro"/>
</dbReference>
<dbReference type="Proteomes" id="UP000515312">
    <property type="component" value="Chromosome"/>
</dbReference>
<dbReference type="GO" id="GO:0016020">
    <property type="term" value="C:membrane"/>
    <property type="evidence" value="ECO:0007669"/>
    <property type="project" value="UniProtKB-SubCell"/>
</dbReference>
<dbReference type="GO" id="GO:0004673">
    <property type="term" value="F:protein histidine kinase activity"/>
    <property type="evidence" value="ECO:0007669"/>
    <property type="project" value="UniProtKB-EC"/>
</dbReference>
<sequence length="489" mass="53923">MGSRNRRDHNHRRTAATSKIPREGFSFETKIKILITSLCVPIFLLCAVLLWIEHVSLSLIIGSLTTLGLVVLLVASIFLEQVVRPLQTLANVVAALREEDFSFRARGAAPQDSLGELAIEINQLADAMQSQRLSALEAVALLRRVILEMDAPVLAFDELSALRVVNPAAERVLHLIAARDLGRTADELGLRKILDEPDEGITSIEDQGQQARWMVRRSSFRQRGVPHTLLVLSDVSSALREEERLAWRRLIRVLGHELSNSLAPIKSIAGSLRSRIAQMPPENAASFERGLNVIESRAESLNRFVQAYRQLATLPSPMLKRVPLPELLDRVAVLETRLVVEVEDAQSVSLKADPDQMEQLLINLVKNAVDAAVNEREEAGLVSKPAVRIRSRFAGDMVSILIEDNGPGLTNPGNLFVPFYTTKKSGTGVGLVLARQIAEAHGGSLELRNRMDVIGCQAEVRIPIVSPEREALHRPEIPENEPGTVRRGA</sequence>
<evidence type="ECO:0000256" key="1">
    <source>
        <dbReference type="ARBA" id="ARBA00000085"/>
    </source>
</evidence>
<name>A0A7G8BQ01_9BACT</name>
<organism evidence="10 11">
    <name type="scientific">Alloacidobacterium dinghuense</name>
    <dbReference type="NCBI Taxonomy" id="2763107"/>
    <lineage>
        <taxon>Bacteria</taxon>
        <taxon>Pseudomonadati</taxon>
        <taxon>Acidobacteriota</taxon>
        <taxon>Terriglobia</taxon>
        <taxon>Terriglobales</taxon>
        <taxon>Acidobacteriaceae</taxon>
        <taxon>Alloacidobacterium</taxon>
    </lineage>
</organism>
<reference evidence="10 11" key="1">
    <citation type="submission" date="2020-08" db="EMBL/GenBank/DDBJ databases">
        <title>Edaphobacter telluris sp. nov. and Acidobacterium dinghuensis sp. nov., two acidobacteria isolated from forest soil.</title>
        <authorList>
            <person name="Fu J."/>
            <person name="Qiu L."/>
        </authorList>
    </citation>
    <scope>NUCLEOTIDE SEQUENCE [LARGE SCALE GENOMIC DNA]</scope>
    <source>
        <strain evidence="10">4Y35</strain>
    </source>
</reference>
<evidence type="ECO:0000256" key="5">
    <source>
        <dbReference type="ARBA" id="ARBA00022679"/>
    </source>
</evidence>
<dbReference type="PANTHER" id="PTHR43065">
    <property type="entry name" value="SENSOR HISTIDINE KINASE"/>
    <property type="match status" value="1"/>
</dbReference>
<dbReference type="PROSITE" id="PS50885">
    <property type="entry name" value="HAMP"/>
    <property type="match status" value="1"/>
</dbReference>
<evidence type="ECO:0000259" key="9">
    <source>
        <dbReference type="PROSITE" id="PS50885"/>
    </source>
</evidence>
<evidence type="ECO:0000313" key="10">
    <source>
        <dbReference type="EMBL" id="QNI34621.1"/>
    </source>
</evidence>
<keyword evidence="11" id="KW-1185">Reference proteome</keyword>
<dbReference type="AlphaFoldDB" id="A0A7G8BQ01"/>
<evidence type="ECO:0000256" key="4">
    <source>
        <dbReference type="ARBA" id="ARBA00022553"/>
    </source>
</evidence>
<dbReference type="InterPro" id="IPR005467">
    <property type="entry name" value="His_kinase_dom"/>
</dbReference>
<dbReference type="Gene3D" id="3.30.565.10">
    <property type="entry name" value="Histidine kinase-like ATPase, C-terminal domain"/>
    <property type="match status" value="1"/>
</dbReference>
<keyword evidence="6" id="KW-0418">Kinase</keyword>
<keyword evidence="7" id="KW-1133">Transmembrane helix</keyword>
<accession>A0A7G8BQ01</accession>
<feature type="domain" description="HAMP" evidence="9">
    <location>
        <begin position="80"/>
        <end position="133"/>
    </location>
</feature>
<dbReference type="SMART" id="SM00304">
    <property type="entry name" value="HAMP"/>
    <property type="match status" value="1"/>
</dbReference>
<comment type="subcellular location">
    <subcellularLocation>
        <location evidence="2">Membrane</location>
    </subcellularLocation>
</comment>
<keyword evidence="7" id="KW-0812">Transmembrane</keyword>
<evidence type="ECO:0000313" key="11">
    <source>
        <dbReference type="Proteomes" id="UP000515312"/>
    </source>
</evidence>
<dbReference type="RefSeq" id="WP_186746924.1">
    <property type="nucleotide sequence ID" value="NZ_CP060394.1"/>
</dbReference>
<keyword evidence="5" id="KW-0808">Transferase</keyword>
<keyword evidence="7" id="KW-0472">Membrane</keyword>
<comment type="catalytic activity">
    <reaction evidence="1">
        <text>ATP + protein L-histidine = ADP + protein N-phospho-L-histidine.</text>
        <dbReference type="EC" id="2.7.13.3"/>
    </reaction>
</comment>
<dbReference type="PANTHER" id="PTHR43065:SF51">
    <property type="entry name" value="HISTIDINE KINASE"/>
    <property type="match status" value="1"/>
</dbReference>